<sequence>MSWVSGAAVFFIIWWTVLFAALPFGLKTQDDSEDVTLGTVSSAPGRPHMLKAVIRTTIISLIIFGGLYYVTRVLGLGFDDIPIVIPQVD</sequence>
<accession>A0A432VBY9</accession>
<reference evidence="2 3" key="1">
    <citation type="submission" date="2018-11" db="EMBL/GenBank/DDBJ databases">
        <title>Pseudaminobacter arsenicus sp. nov., an arsenic-resistant bacterium isolated from arsenic-rich aquifers.</title>
        <authorList>
            <person name="Mu Y."/>
        </authorList>
    </citation>
    <scope>NUCLEOTIDE SEQUENCE [LARGE SCALE GENOMIC DNA]</scope>
    <source>
        <strain evidence="2 3">CB3</strain>
    </source>
</reference>
<dbReference type="EMBL" id="RKST01000001">
    <property type="protein sequence ID" value="RUM99680.1"/>
    <property type="molecule type" value="Genomic_DNA"/>
</dbReference>
<keyword evidence="1" id="KW-1133">Transmembrane helix</keyword>
<feature type="transmembrane region" description="Helical" evidence="1">
    <location>
        <begin position="6"/>
        <end position="26"/>
    </location>
</feature>
<organism evidence="2 3">
    <name type="scientific">Borborobacter arsenicus</name>
    <dbReference type="NCBI Taxonomy" id="1851146"/>
    <lineage>
        <taxon>Bacteria</taxon>
        <taxon>Pseudomonadati</taxon>
        <taxon>Pseudomonadota</taxon>
        <taxon>Alphaproteobacteria</taxon>
        <taxon>Hyphomicrobiales</taxon>
        <taxon>Phyllobacteriaceae</taxon>
        <taxon>Borborobacter</taxon>
    </lineage>
</organism>
<evidence type="ECO:0000313" key="3">
    <source>
        <dbReference type="Proteomes" id="UP000281647"/>
    </source>
</evidence>
<feature type="transmembrane region" description="Helical" evidence="1">
    <location>
        <begin position="52"/>
        <end position="70"/>
    </location>
</feature>
<dbReference type="AlphaFoldDB" id="A0A432VBY9"/>
<gene>
    <name evidence="2" type="ORF">EET67_01990</name>
</gene>
<keyword evidence="1" id="KW-0812">Transmembrane</keyword>
<evidence type="ECO:0000313" key="2">
    <source>
        <dbReference type="EMBL" id="RUM99680.1"/>
    </source>
</evidence>
<protein>
    <submittedName>
        <fullName evidence="2">DUF1467 family protein</fullName>
    </submittedName>
</protein>
<dbReference type="OrthoDB" id="9804637at2"/>
<dbReference type="InterPro" id="IPR009935">
    <property type="entry name" value="DUF1467"/>
</dbReference>
<proteinExistence type="predicted"/>
<keyword evidence="3" id="KW-1185">Reference proteome</keyword>
<dbReference type="Pfam" id="PF07330">
    <property type="entry name" value="DUF1467"/>
    <property type="match status" value="1"/>
</dbReference>
<keyword evidence="1" id="KW-0472">Membrane</keyword>
<dbReference type="Proteomes" id="UP000281647">
    <property type="component" value="Unassembled WGS sequence"/>
</dbReference>
<name>A0A432VBY9_9HYPH</name>
<evidence type="ECO:0000256" key="1">
    <source>
        <dbReference type="SAM" id="Phobius"/>
    </source>
</evidence>
<dbReference type="RefSeq" id="WP_128625918.1">
    <property type="nucleotide sequence ID" value="NZ_RKST01000001.1"/>
</dbReference>
<comment type="caution">
    <text evidence="2">The sequence shown here is derived from an EMBL/GenBank/DDBJ whole genome shotgun (WGS) entry which is preliminary data.</text>
</comment>